<evidence type="ECO:0000313" key="1">
    <source>
        <dbReference type="EMBL" id="GIX68394.1"/>
    </source>
</evidence>
<dbReference type="Proteomes" id="UP001054837">
    <property type="component" value="Unassembled WGS sequence"/>
</dbReference>
<accession>A0AAV4M7Q2</accession>
<reference evidence="1 2" key="1">
    <citation type="submission" date="2021-06" db="EMBL/GenBank/DDBJ databases">
        <title>Caerostris darwini draft genome.</title>
        <authorList>
            <person name="Kono N."/>
            <person name="Arakawa K."/>
        </authorList>
    </citation>
    <scope>NUCLEOTIDE SEQUENCE [LARGE SCALE GENOMIC DNA]</scope>
</reference>
<comment type="caution">
    <text evidence="1">The sequence shown here is derived from an EMBL/GenBank/DDBJ whole genome shotgun (WGS) entry which is preliminary data.</text>
</comment>
<evidence type="ECO:0000313" key="2">
    <source>
        <dbReference type="Proteomes" id="UP001054837"/>
    </source>
</evidence>
<organism evidence="1 2">
    <name type="scientific">Caerostris darwini</name>
    <dbReference type="NCBI Taxonomy" id="1538125"/>
    <lineage>
        <taxon>Eukaryota</taxon>
        <taxon>Metazoa</taxon>
        <taxon>Ecdysozoa</taxon>
        <taxon>Arthropoda</taxon>
        <taxon>Chelicerata</taxon>
        <taxon>Arachnida</taxon>
        <taxon>Araneae</taxon>
        <taxon>Araneomorphae</taxon>
        <taxon>Entelegynae</taxon>
        <taxon>Araneoidea</taxon>
        <taxon>Araneidae</taxon>
        <taxon>Caerostris</taxon>
    </lineage>
</organism>
<keyword evidence="2" id="KW-1185">Reference proteome</keyword>
<sequence length="87" mass="10283">MGSWAISMQCQRAPFRQKEEFCPFFSSPYFGPSIGEARWLQGKPKKRVFRGGRGVGRVRGIRHVRLLMWRMFSKHFFILLFGLNDEE</sequence>
<protein>
    <submittedName>
        <fullName evidence="1">Uncharacterized protein</fullName>
    </submittedName>
</protein>
<proteinExistence type="predicted"/>
<gene>
    <name evidence="1" type="ORF">CDAR_500091</name>
</gene>
<dbReference type="EMBL" id="BPLQ01000179">
    <property type="protein sequence ID" value="GIX68394.1"/>
    <property type="molecule type" value="Genomic_DNA"/>
</dbReference>
<dbReference type="AlphaFoldDB" id="A0AAV4M7Q2"/>
<name>A0AAV4M7Q2_9ARAC</name>